<dbReference type="STRING" id="307972.A0A2G8LD97"/>
<dbReference type="InterPro" id="IPR011333">
    <property type="entry name" value="SKP1/BTB/POZ_sf"/>
</dbReference>
<feature type="domain" description="BTB" evidence="3">
    <location>
        <begin position="47"/>
        <end position="114"/>
    </location>
</feature>
<dbReference type="FunFam" id="1.25.40.420:FF:000001">
    <property type="entry name" value="Kelch-like family member 12"/>
    <property type="match status" value="1"/>
</dbReference>
<dbReference type="SMART" id="SM00225">
    <property type="entry name" value="BTB"/>
    <property type="match status" value="1"/>
</dbReference>
<keyword evidence="1" id="KW-0880">Kelch repeat</keyword>
<dbReference type="PROSITE" id="PS50097">
    <property type="entry name" value="BTB"/>
    <property type="match status" value="1"/>
</dbReference>
<dbReference type="Pfam" id="PF07707">
    <property type="entry name" value="BACK"/>
    <property type="match status" value="1"/>
</dbReference>
<dbReference type="Gene3D" id="2.120.10.80">
    <property type="entry name" value="Kelch-type beta propeller"/>
    <property type="match status" value="2"/>
</dbReference>
<reference evidence="4 5" key="1">
    <citation type="journal article" date="2017" name="PLoS Biol.">
        <title>The sea cucumber genome provides insights into morphological evolution and visceral regeneration.</title>
        <authorList>
            <person name="Zhang X."/>
            <person name="Sun L."/>
            <person name="Yuan J."/>
            <person name="Sun Y."/>
            <person name="Gao Y."/>
            <person name="Zhang L."/>
            <person name="Li S."/>
            <person name="Dai H."/>
            <person name="Hamel J.F."/>
            <person name="Liu C."/>
            <person name="Yu Y."/>
            <person name="Liu S."/>
            <person name="Lin W."/>
            <person name="Guo K."/>
            <person name="Jin S."/>
            <person name="Xu P."/>
            <person name="Storey K.B."/>
            <person name="Huan P."/>
            <person name="Zhang T."/>
            <person name="Zhou Y."/>
            <person name="Zhang J."/>
            <person name="Lin C."/>
            <person name="Li X."/>
            <person name="Xing L."/>
            <person name="Huo D."/>
            <person name="Sun M."/>
            <person name="Wang L."/>
            <person name="Mercier A."/>
            <person name="Li F."/>
            <person name="Yang H."/>
            <person name="Xiang J."/>
        </authorList>
    </citation>
    <scope>NUCLEOTIDE SEQUENCE [LARGE SCALE GENOMIC DNA]</scope>
    <source>
        <strain evidence="4">Shaxun</strain>
        <tissue evidence="4">Muscle</tissue>
    </source>
</reference>
<dbReference type="PANTHER" id="PTHR24412:SF497">
    <property type="entry name" value="KELCH-LIKE PROTEIN 18"/>
    <property type="match status" value="1"/>
</dbReference>
<name>A0A2G8LD97_STIJA</name>
<dbReference type="SUPFAM" id="SSF54695">
    <property type="entry name" value="POZ domain"/>
    <property type="match status" value="1"/>
</dbReference>
<dbReference type="Proteomes" id="UP000230750">
    <property type="component" value="Unassembled WGS sequence"/>
</dbReference>
<evidence type="ECO:0000313" key="4">
    <source>
        <dbReference type="EMBL" id="PIK58239.1"/>
    </source>
</evidence>
<dbReference type="InterPro" id="IPR006652">
    <property type="entry name" value="Kelch_1"/>
</dbReference>
<evidence type="ECO:0000256" key="1">
    <source>
        <dbReference type="ARBA" id="ARBA00022441"/>
    </source>
</evidence>
<keyword evidence="5" id="KW-1185">Reference proteome</keyword>
<dbReference type="EMBL" id="MRZV01000118">
    <property type="protein sequence ID" value="PIK58239.1"/>
    <property type="molecule type" value="Genomic_DNA"/>
</dbReference>
<accession>A0A2G8LD97</accession>
<dbReference type="SMART" id="SM00875">
    <property type="entry name" value="BACK"/>
    <property type="match status" value="1"/>
</dbReference>
<comment type="caution">
    <text evidence="4">The sequence shown here is derived from an EMBL/GenBank/DDBJ whole genome shotgun (WGS) entry which is preliminary data.</text>
</comment>
<dbReference type="Pfam" id="PF01344">
    <property type="entry name" value="Kelch_1"/>
    <property type="match status" value="2"/>
</dbReference>
<dbReference type="PRINTS" id="PR00501">
    <property type="entry name" value="KELCHREPEAT"/>
</dbReference>
<dbReference type="InterPro" id="IPR030603">
    <property type="entry name" value="KLHL18_BTB/POZ"/>
</dbReference>
<keyword evidence="2" id="KW-0677">Repeat</keyword>
<dbReference type="FunFam" id="3.30.710.10:FF:000001">
    <property type="entry name" value="Kelch-like family member 20"/>
    <property type="match status" value="1"/>
</dbReference>
<dbReference type="AlphaFoldDB" id="A0A2G8LD97"/>
<evidence type="ECO:0000259" key="3">
    <source>
        <dbReference type="PROSITE" id="PS50097"/>
    </source>
</evidence>
<dbReference type="SMART" id="SM00612">
    <property type="entry name" value="Kelch"/>
    <property type="match status" value="6"/>
</dbReference>
<dbReference type="PANTHER" id="PTHR24412">
    <property type="entry name" value="KELCH PROTEIN"/>
    <property type="match status" value="1"/>
</dbReference>
<organism evidence="4 5">
    <name type="scientific">Stichopus japonicus</name>
    <name type="common">Sea cucumber</name>
    <dbReference type="NCBI Taxonomy" id="307972"/>
    <lineage>
        <taxon>Eukaryota</taxon>
        <taxon>Metazoa</taxon>
        <taxon>Echinodermata</taxon>
        <taxon>Eleutherozoa</taxon>
        <taxon>Echinozoa</taxon>
        <taxon>Holothuroidea</taxon>
        <taxon>Aspidochirotacea</taxon>
        <taxon>Aspidochirotida</taxon>
        <taxon>Stichopodidae</taxon>
        <taxon>Apostichopus</taxon>
    </lineage>
</organism>
<dbReference type="PIRSF" id="PIRSF037037">
    <property type="entry name" value="Kelch-like_protein_gigaxonin"/>
    <property type="match status" value="1"/>
</dbReference>
<dbReference type="InterPro" id="IPR017096">
    <property type="entry name" value="BTB-kelch_protein"/>
</dbReference>
<dbReference type="CDD" id="cd18247">
    <property type="entry name" value="BTB_POZ_KLHL18"/>
    <property type="match status" value="1"/>
</dbReference>
<proteinExistence type="predicted"/>
<dbReference type="InterPro" id="IPR000210">
    <property type="entry name" value="BTB/POZ_dom"/>
</dbReference>
<dbReference type="InterPro" id="IPR015915">
    <property type="entry name" value="Kelch-typ_b-propeller"/>
</dbReference>
<dbReference type="Gene3D" id="3.30.710.10">
    <property type="entry name" value="Potassium Channel Kv1.1, Chain A"/>
    <property type="match status" value="1"/>
</dbReference>
<dbReference type="OrthoDB" id="45365at2759"/>
<sequence length="581" mass="65293">MKSQFSSPTRRTCMDDPPPEHVTFVQENVFAAGFASMQEIRRMGKLCDVTLKVGDQKLSAHKIVLAACIPYFKVMFTKDMKESKQGEITMNGIEPSALEAMVNFAYSGELDVTTDNVQSLLVCSNFLQLAAVKDACCEFLTDRLDPNNCLGIYKFAQTLMCSSLCDASAKFLQRQFTDISYTEEFMALTHSEIRDILKRDDISVPGEELVFEALIRWLKYDIEERRLFLPELLSWVRLPLIRPQILRDKVGSNELVLQCHKCRDLVDEARDFHLLPERRNQLPNNRSKRRLCREDNGFIYAVGGLTRSGQSLMSVELYDPATNTWKEMKSMTTPRSRVGVTVLNGKLYAVGGYDGISRLNTVEVFDPIANEWWDVKAMNHKRSALGVTALGSRVYACGGYDGDSSLSSVECYDPETNRWYVVSDMTKSRSAAGVALLDNEIFVVGGHDGLQIFNLVECFNQFTGRWTAVPSMLTKRCRLGVTAYNSKLYVCGGYNGSKFLNTMEVFDPYTNKWSFTAPMSCRRSRVALVVNGGKLYAVGGYDGLSNLNTVEMYDPKLDRWSFVAPMKHHEGGVGVGVIPNV</sequence>
<dbReference type="InterPro" id="IPR011043">
    <property type="entry name" value="Gal_Oxase/kelch_b-propeller"/>
</dbReference>
<evidence type="ECO:0000256" key="2">
    <source>
        <dbReference type="ARBA" id="ARBA00022737"/>
    </source>
</evidence>
<protein>
    <submittedName>
        <fullName evidence="4">Putative kelch-like protein 18</fullName>
    </submittedName>
</protein>
<dbReference type="Pfam" id="PF24681">
    <property type="entry name" value="Kelch_KLHDC2_KLHL20_DRC7"/>
    <property type="match status" value="1"/>
</dbReference>
<dbReference type="Gene3D" id="1.25.40.420">
    <property type="match status" value="1"/>
</dbReference>
<dbReference type="SUPFAM" id="SSF50965">
    <property type="entry name" value="Galactose oxidase, central domain"/>
    <property type="match status" value="1"/>
</dbReference>
<gene>
    <name evidence="4" type="ORF">BSL78_04826</name>
</gene>
<dbReference type="Pfam" id="PF00651">
    <property type="entry name" value="BTB"/>
    <property type="match status" value="1"/>
</dbReference>
<evidence type="ECO:0000313" key="5">
    <source>
        <dbReference type="Proteomes" id="UP000230750"/>
    </source>
</evidence>
<dbReference type="InterPro" id="IPR011705">
    <property type="entry name" value="BACK"/>
</dbReference>